<dbReference type="InterPro" id="IPR036249">
    <property type="entry name" value="Thioredoxin-like_sf"/>
</dbReference>
<feature type="compositionally biased region" description="Low complexity" evidence="1">
    <location>
        <begin position="469"/>
        <end position="501"/>
    </location>
</feature>
<feature type="compositionally biased region" description="Low complexity" evidence="1">
    <location>
        <begin position="285"/>
        <end position="303"/>
    </location>
</feature>
<feature type="compositionally biased region" description="Polar residues" evidence="1">
    <location>
        <begin position="380"/>
        <end position="392"/>
    </location>
</feature>
<feature type="compositionally biased region" description="Low complexity" evidence="1">
    <location>
        <begin position="350"/>
        <end position="379"/>
    </location>
</feature>
<feature type="region of interest" description="Disordered" evidence="1">
    <location>
        <begin position="245"/>
        <end position="446"/>
    </location>
</feature>
<feature type="region of interest" description="Disordered" evidence="1">
    <location>
        <begin position="467"/>
        <end position="517"/>
    </location>
</feature>
<dbReference type="SUPFAM" id="SSF52833">
    <property type="entry name" value="Thioredoxin-like"/>
    <property type="match status" value="1"/>
</dbReference>
<accession>A0A2G9UXN5</accession>
<keyword evidence="3" id="KW-1185">Reference proteome</keyword>
<feature type="compositionally biased region" description="Low complexity" evidence="1">
    <location>
        <begin position="311"/>
        <end position="320"/>
    </location>
</feature>
<dbReference type="PROSITE" id="PS51354">
    <property type="entry name" value="GLUTAREDOXIN_2"/>
    <property type="match status" value="1"/>
</dbReference>
<reference evidence="2 3" key="1">
    <citation type="submission" date="2015-09" db="EMBL/GenBank/DDBJ databases">
        <title>Draft genome of the parasitic nematode Teladorsagia circumcincta isolate WARC Sus (inbred).</title>
        <authorList>
            <person name="Mitreva M."/>
        </authorList>
    </citation>
    <scope>NUCLEOTIDE SEQUENCE [LARGE SCALE GENOMIC DNA]</scope>
    <source>
        <strain evidence="2 3">S</strain>
    </source>
</reference>
<dbReference type="EMBL" id="KZ345191">
    <property type="protein sequence ID" value="PIO75011.1"/>
    <property type="molecule type" value="Genomic_DNA"/>
</dbReference>
<sequence length="635" mass="70434">MTWSRLSRMVQCPIGVVNEKTELYPKKRVPIGEIQIVFNGVGDLLKVNIGERNRCSGGSEKMYYIRSEKENLVAQPANQSFLVVKTHQGQKRNSPYIVDQQNLVKYSQYLELLRNAYGIQLPGELGQQPAQSQSEYQLSSYPSATATSYQAGAAQQAAQAQAGYQLPTYSSAAAQQPSQSQTEYQLFPYPTANGQYQAGAAPYASAVQPVEQTVQRPAVTYAASTATPQSQYQIYQPHASSFYGQAGHAQQPSVYQPSPQQTYPQPVQAQTYQQTASQPQPPQRPAQVQQPIQTQTYQQTVSQPQPPQRPPQVQYPSPYSATQVPLSSQEYIASQQPQYPSPHTIQYPGQQSSAESSQYSGQQSQVPQQQVRPQQQVSSYGQQGAPTYQTAALTYPPPYPQQNVQPQQPKPQVYTYRGPGHAVHPTYSSNLASHSAEQSDYESNSVIEPETVGSVYGGEYPNAVEEIYTPPQTVATTRPTTTPRPRPATTRPRPATTRPRPQTTPVPQPTTTKPQAMPITSQSLTQQIRRLPAVLYLDSRSEGSAELETLLRDTYGLPLVAFYVDKAGRPQLAQKYLHQLTAHKSLPYLFICGTFIGSEQHIQNYHKNGQIPQLVEYVCGEERKKTKKTTKKTSS</sequence>
<organism evidence="2 3">
    <name type="scientific">Teladorsagia circumcincta</name>
    <name type="common">Brown stomach worm</name>
    <name type="synonym">Ostertagia circumcincta</name>
    <dbReference type="NCBI Taxonomy" id="45464"/>
    <lineage>
        <taxon>Eukaryota</taxon>
        <taxon>Metazoa</taxon>
        <taxon>Ecdysozoa</taxon>
        <taxon>Nematoda</taxon>
        <taxon>Chromadorea</taxon>
        <taxon>Rhabditida</taxon>
        <taxon>Rhabditina</taxon>
        <taxon>Rhabditomorpha</taxon>
        <taxon>Strongyloidea</taxon>
        <taxon>Trichostrongylidae</taxon>
        <taxon>Teladorsagia</taxon>
    </lineage>
</organism>
<feature type="compositionally biased region" description="Polar residues" evidence="1">
    <location>
        <begin position="426"/>
        <end position="446"/>
    </location>
</feature>
<evidence type="ECO:0000313" key="2">
    <source>
        <dbReference type="EMBL" id="PIO75011.1"/>
    </source>
</evidence>
<dbReference type="Proteomes" id="UP000230423">
    <property type="component" value="Unassembled WGS sequence"/>
</dbReference>
<gene>
    <name evidence="2" type="ORF">TELCIR_02973</name>
</gene>
<protein>
    <submittedName>
        <fullName evidence="2">Uncharacterized protein</fullName>
    </submittedName>
</protein>
<dbReference type="Gene3D" id="3.40.30.10">
    <property type="entry name" value="Glutaredoxin"/>
    <property type="match status" value="1"/>
</dbReference>
<name>A0A2G9UXN5_TELCI</name>
<evidence type="ECO:0000313" key="3">
    <source>
        <dbReference type="Proteomes" id="UP000230423"/>
    </source>
</evidence>
<dbReference type="OrthoDB" id="418495at2759"/>
<dbReference type="AlphaFoldDB" id="A0A2G9UXN5"/>
<feature type="compositionally biased region" description="Polar residues" evidence="1">
    <location>
        <begin position="321"/>
        <end position="349"/>
    </location>
</feature>
<evidence type="ECO:0000256" key="1">
    <source>
        <dbReference type="SAM" id="MobiDB-lite"/>
    </source>
</evidence>
<proteinExistence type="predicted"/>
<feature type="compositionally biased region" description="Low complexity" evidence="1">
    <location>
        <begin position="401"/>
        <end position="414"/>
    </location>
</feature>
<feature type="compositionally biased region" description="Low complexity" evidence="1">
    <location>
        <begin position="250"/>
        <end position="278"/>
    </location>
</feature>